<evidence type="ECO:0000259" key="4">
    <source>
        <dbReference type="Pfam" id="PF03636"/>
    </source>
</evidence>
<proteinExistence type="inferred from homology"/>
<dbReference type="GO" id="GO:0004553">
    <property type="term" value="F:hydrolase activity, hydrolyzing O-glycosyl compounds"/>
    <property type="evidence" value="ECO:0007669"/>
    <property type="project" value="TreeGrafter"/>
</dbReference>
<dbReference type="InterPro" id="IPR012341">
    <property type="entry name" value="6hp_glycosidase-like_sf"/>
</dbReference>
<dbReference type="InterPro" id="IPR005196">
    <property type="entry name" value="Glyco_hydro_65_N"/>
</dbReference>
<dbReference type="GO" id="GO:0030246">
    <property type="term" value="F:carbohydrate binding"/>
    <property type="evidence" value="ECO:0007669"/>
    <property type="project" value="InterPro"/>
</dbReference>
<dbReference type="GO" id="GO:0047656">
    <property type="term" value="F:alpha,alpha-trehalose phosphorylase activity"/>
    <property type="evidence" value="ECO:0007669"/>
    <property type="project" value="UniProtKB-EC"/>
</dbReference>
<dbReference type="Gene3D" id="2.60.420.10">
    <property type="entry name" value="Maltose phosphorylase, domain 3"/>
    <property type="match status" value="1"/>
</dbReference>
<feature type="domain" description="Glycoside hydrolase family 65 central catalytic" evidence="2">
    <location>
        <begin position="313"/>
        <end position="676"/>
    </location>
</feature>
<dbReference type="SUPFAM" id="SSF48208">
    <property type="entry name" value="Six-hairpin glycosidases"/>
    <property type="match status" value="1"/>
</dbReference>
<evidence type="ECO:0000256" key="1">
    <source>
        <dbReference type="ARBA" id="ARBA00006768"/>
    </source>
</evidence>
<dbReference type="EC" id="2.4.1.64" evidence="5"/>
<sequence length="756" mass="81542">MNSKVERAAGESGSPVQVGDEGWVLTSFGSNPGQESWAETIFALANGAIGVRGSIDECGGGDGSTFLAAAYEVSPIAYHERFRGFAETTDTRVPVAEAMLVRIAIDGVAVDFSRATAERTCRRIDLRSGVLARETRWILADGRRLDVAAERIVPLDGTTGYARRIRVAPVDFAALVTLAPHVAPAPRAAGQADDPRLGVNLHAHGFMPFGEHAPDLVVERLRGSGIAVGAAQVTRDAGNADGAALVDIFTGYAVEPDADDAGAIATAARSTAAALAATGFDSLVARQHALLDAFWRNAVIEIDGDEPAMAALRLNLFHLFQSAGRDGHSSAAAKGLTGQGYEGHYFWDTEAFMLPVLAVTAPEIARAMLAYRYATLDAAIANARALNHDRGALYAWRTIAGRECSAHYPSGSAEYHINAAVAYAIGFYDKATGDTAFLVEMGAEMLVQTARLWIDLGAHEARTGEFCIRGVTGPDEYTALIDNNWYTNRMAQAHLRLAVEVVARVAEAAPESWSATAARIGFDPAETIAWTKAADAMRLPYDEDLRIDAQDDSFLKKPRWDLAGTPADRFPLLLHYHPMTLYRHQVAKQADLVLGLVLGGDGIDVERKRRAYDHYDSVTAHDSTLSACSFSVLASEVGRSADAWRHFRSTSFVDIEDLHHNTDHGVHMAAMAGSWMAYVWGFGGFRLRGPLPGFAPVLPDAWRAYGFGMLWRGSRLRVDVDANGVTYRNLDGPPLSFAHRDIPVVLAPGESRHFAA</sequence>
<dbReference type="SUPFAM" id="SSF74650">
    <property type="entry name" value="Galactose mutarotase-like"/>
    <property type="match status" value="1"/>
</dbReference>
<name>A0A160TNV0_9ZZZZ</name>
<dbReference type="EC" id="2.4.1.8" evidence="5"/>
<feature type="domain" description="Glycoside hydrolase family 65 N-terminal" evidence="4">
    <location>
        <begin position="30"/>
        <end position="235"/>
    </location>
</feature>
<dbReference type="InterPro" id="IPR005194">
    <property type="entry name" value="Glyco_hydro_65_C"/>
</dbReference>
<reference evidence="5" key="1">
    <citation type="submission" date="2015-10" db="EMBL/GenBank/DDBJ databases">
        <authorList>
            <person name="Gilbert D.G."/>
        </authorList>
    </citation>
    <scope>NUCLEOTIDE SEQUENCE</scope>
</reference>
<dbReference type="PANTHER" id="PTHR11051">
    <property type="entry name" value="GLYCOSYL HYDROLASE-RELATED"/>
    <property type="match status" value="1"/>
</dbReference>
<dbReference type="Pfam" id="PF03632">
    <property type="entry name" value="Glyco_hydro_65m"/>
    <property type="match status" value="1"/>
</dbReference>
<dbReference type="PIRSF" id="PIRSF036289">
    <property type="entry name" value="Glycosyl_hydrolase_malt_phosph"/>
    <property type="match status" value="1"/>
</dbReference>
<dbReference type="InterPro" id="IPR017045">
    <property type="entry name" value="Malt_Pase/Glycosyl_Hdrlase"/>
</dbReference>
<dbReference type="InterPro" id="IPR008928">
    <property type="entry name" value="6-hairpin_glycosidase_sf"/>
</dbReference>
<evidence type="ECO:0000259" key="3">
    <source>
        <dbReference type="Pfam" id="PF03633"/>
    </source>
</evidence>
<dbReference type="AlphaFoldDB" id="A0A160TNV0"/>
<dbReference type="PANTHER" id="PTHR11051:SF13">
    <property type="entry name" value="GLYCOSYL TRANSFERASE"/>
    <property type="match status" value="1"/>
</dbReference>
<dbReference type="Gene3D" id="2.70.98.40">
    <property type="entry name" value="Glycoside hydrolase, family 65, N-terminal domain"/>
    <property type="match status" value="1"/>
</dbReference>
<dbReference type="EMBL" id="CZQE01000231">
    <property type="protein sequence ID" value="CUS45259.1"/>
    <property type="molecule type" value="Genomic_DNA"/>
</dbReference>
<dbReference type="Gene3D" id="1.50.10.10">
    <property type="match status" value="1"/>
</dbReference>
<dbReference type="InterPro" id="IPR011013">
    <property type="entry name" value="Gal_mutarotase_sf_dom"/>
</dbReference>
<keyword evidence="5" id="KW-0328">Glycosyltransferase</keyword>
<accession>A0A160TNV0</accession>
<dbReference type="GO" id="GO:0005975">
    <property type="term" value="P:carbohydrate metabolic process"/>
    <property type="evidence" value="ECO:0007669"/>
    <property type="project" value="InterPro"/>
</dbReference>
<keyword evidence="5" id="KW-0808">Transferase</keyword>
<protein>
    <submittedName>
        <fullName evidence="5">Maltose phosphorylase / Trehalose phosphorylase</fullName>
        <ecNumber evidence="5">2.4.1.64</ecNumber>
        <ecNumber evidence="5">2.4.1.8</ecNumber>
    </submittedName>
</protein>
<organism evidence="5">
    <name type="scientific">hydrothermal vent metagenome</name>
    <dbReference type="NCBI Taxonomy" id="652676"/>
    <lineage>
        <taxon>unclassified sequences</taxon>
        <taxon>metagenomes</taxon>
        <taxon>ecological metagenomes</taxon>
    </lineage>
</organism>
<feature type="domain" description="Glycoside hydrolase family 65 C-terminal" evidence="3">
    <location>
        <begin position="688"/>
        <end position="746"/>
    </location>
</feature>
<evidence type="ECO:0000313" key="5">
    <source>
        <dbReference type="EMBL" id="CUS45259.1"/>
    </source>
</evidence>
<dbReference type="InterPro" id="IPR037018">
    <property type="entry name" value="GH65_N"/>
</dbReference>
<dbReference type="Pfam" id="PF03636">
    <property type="entry name" value="Glyco_hydro_65N"/>
    <property type="match status" value="1"/>
</dbReference>
<dbReference type="InterPro" id="IPR005195">
    <property type="entry name" value="Glyco_hydro_65_M"/>
</dbReference>
<dbReference type="Pfam" id="PF03633">
    <property type="entry name" value="Glyco_hydro_65C"/>
    <property type="match status" value="1"/>
</dbReference>
<evidence type="ECO:0000259" key="2">
    <source>
        <dbReference type="Pfam" id="PF03632"/>
    </source>
</evidence>
<gene>
    <name evidence="5" type="ORF">MGWOODY_Smn149</name>
</gene>
<dbReference type="GO" id="GO:0050082">
    <property type="term" value="F:maltose phosphorylase activity"/>
    <property type="evidence" value="ECO:0007669"/>
    <property type="project" value="UniProtKB-EC"/>
</dbReference>
<comment type="similarity">
    <text evidence="1">Belongs to the glycosyl hydrolase 65 family.</text>
</comment>